<comment type="caution">
    <text evidence="2">The sequence shown here is derived from an EMBL/GenBank/DDBJ whole genome shotgun (WGS) entry which is preliminary data.</text>
</comment>
<dbReference type="AlphaFoldDB" id="A0AAV7IPQ4"/>
<feature type="non-terminal residue" evidence="2">
    <location>
        <position position="1"/>
    </location>
</feature>
<keyword evidence="1" id="KW-0812">Transmembrane</keyword>
<reference evidence="2 3" key="1">
    <citation type="journal article" date="2021" name="J. Hered.">
        <title>A chromosome-level genome assembly of the parasitoid wasp, Cotesia glomerata (Hymenoptera: Braconidae).</title>
        <authorList>
            <person name="Pinto B.J."/>
            <person name="Weis J.J."/>
            <person name="Gamble T."/>
            <person name="Ode P.J."/>
            <person name="Paul R."/>
            <person name="Zaspel J.M."/>
        </authorList>
    </citation>
    <scope>NUCLEOTIDE SEQUENCE [LARGE SCALE GENOMIC DNA]</scope>
    <source>
        <strain evidence="2">CgM1</strain>
    </source>
</reference>
<keyword evidence="1" id="KW-1133">Transmembrane helix</keyword>
<dbReference type="EMBL" id="JAHXZJ010001119">
    <property type="protein sequence ID" value="KAH0554095.1"/>
    <property type="molecule type" value="Genomic_DNA"/>
</dbReference>
<proteinExistence type="predicted"/>
<keyword evidence="1" id="KW-0472">Membrane</keyword>
<evidence type="ECO:0000313" key="3">
    <source>
        <dbReference type="Proteomes" id="UP000826195"/>
    </source>
</evidence>
<protein>
    <submittedName>
        <fullName evidence="2">Uncharacterized protein</fullName>
    </submittedName>
</protein>
<keyword evidence="3" id="KW-1185">Reference proteome</keyword>
<sequence length="113" mass="12517">GSIVELQENEEGGGFEPPTIHKRSIPLFLLPLFEFTVGVGVGIAVRKDYRPPVIQMYAKCTGCTIALSSPLVPTQMREREMVNSKFENQVCCICVGGSGRIRMSMWVKVERIG</sequence>
<dbReference type="Proteomes" id="UP000826195">
    <property type="component" value="Unassembled WGS sequence"/>
</dbReference>
<evidence type="ECO:0000313" key="2">
    <source>
        <dbReference type="EMBL" id="KAH0554095.1"/>
    </source>
</evidence>
<name>A0AAV7IPQ4_COTGL</name>
<organism evidence="2 3">
    <name type="scientific">Cotesia glomerata</name>
    <name type="common">Lepidopteran parasitic wasp</name>
    <name type="synonym">Apanteles glomeratus</name>
    <dbReference type="NCBI Taxonomy" id="32391"/>
    <lineage>
        <taxon>Eukaryota</taxon>
        <taxon>Metazoa</taxon>
        <taxon>Ecdysozoa</taxon>
        <taxon>Arthropoda</taxon>
        <taxon>Hexapoda</taxon>
        <taxon>Insecta</taxon>
        <taxon>Pterygota</taxon>
        <taxon>Neoptera</taxon>
        <taxon>Endopterygota</taxon>
        <taxon>Hymenoptera</taxon>
        <taxon>Apocrita</taxon>
        <taxon>Ichneumonoidea</taxon>
        <taxon>Braconidae</taxon>
        <taxon>Microgastrinae</taxon>
        <taxon>Cotesia</taxon>
    </lineage>
</organism>
<evidence type="ECO:0000256" key="1">
    <source>
        <dbReference type="SAM" id="Phobius"/>
    </source>
</evidence>
<gene>
    <name evidence="2" type="ORF">KQX54_007556</name>
</gene>
<accession>A0AAV7IPQ4</accession>
<feature type="transmembrane region" description="Helical" evidence="1">
    <location>
        <begin position="25"/>
        <end position="45"/>
    </location>
</feature>